<reference evidence="1" key="1">
    <citation type="submission" date="2022-11" db="EMBL/GenBank/DDBJ databases">
        <title>Dyadobacter pollutisoli sp. nov., isolated from plastic dumped soil.</title>
        <authorList>
            <person name="Kim J.M."/>
            <person name="Kim K.R."/>
            <person name="Lee J.K."/>
            <person name="Hao L."/>
            <person name="Jeon C.O."/>
        </authorList>
    </citation>
    <scope>NUCLEOTIDE SEQUENCE</scope>
    <source>
        <strain evidence="1">U1</strain>
    </source>
</reference>
<dbReference type="GO" id="GO:0016787">
    <property type="term" value="F:hydrolase activity"/>
    <property type="evidence" value="ECO:0007669"/>
    <property type="project" value="UniProtKB-KW"/>
</dbReference>
<accession>A0A9E8SPG3</accession>
<keyword evidence="1" id="KW-0378">Hydrolase</keyword>
<dbReference type="Gene3D" id="3.40.50.1820">
    <property type="entry name" value="alpha/beta hydrolase"/>
    <property type="match status" value="1"/>
</dbReference>
<protein>
    <submittedName>
        <fullName evidence="1">Alpha/beta hydrolase</fullName>
    </submittedName>
</protein>
<dbReference type="AlphaFoldDB" id="A0A9E8SPG3"/>
<dbReference type="Proteomes" id="UP001164653">
    <property type="component" value="Chromosome"/>
</dbReference>
<organism evidence="1 2">
    <name type="scientific">Dyadobacter pollutisoli</name>
    <dbReference type="NCBI Taxonomy" id="2910158"/>
    <lineage>
        <taxon>Bacteria</taxon>
        <taxon>Pseudomonadati</taxon>
        <taxon>Bacteroidota</taxon>
        <taxon>Cytophagia</taxon>
        <taxon>Cytophagales</taxon>
        <taxon>Spirosomataceae</taxon>
        <taxon>Dyadobacter</taxon>
    </lineage>
</organism>
<dbReference type="EMBL" id="CP112998">
    <property type="protein sequence ID" value="WAC15329.1"/>
    <property type="molecule type" value="Genomic_DNA"/>
</dbReference>
<dbReference type="InterPro" id="IPR029058">
    <property type="entry name" value="AB_hydrolase_fold"/>
</dbReference>
<sequence>MLVFSLFVHVSAAQILPDTAKLDRNEKAAHYAQLRGLDHLKIDSSYVVGWSDGGINGLLLAMRHPKK</sequence>
<dbReference type="KEGG" id="dpf:ON006_15450"/>
<dbReference type="RefSeq" id="WP_244823027.1">
    <property type="nucleotide sequence ID" value="NZ_CP112998.1"/>
</dbReference>
<proteinExistence type="predicted"/>
<dbReference type="SUPFAM" id="SSF53474">
    <property type="entry name" value="alpha/beta-Hydrolases"/>
    <property type="match status" value="1"/>
</dbReference>
<keyword evidence="2" id="KW-1185">Reference proteome</keyword>
<name>A0A9E8SPG3_9BACT</name>
<evidence type="ECO:0000313" key="2">
    <source>
        <dbReference type="Proteomes" id="UP001164653"/>
    </source>
</evidence>
<gene>
    <name evidence="1" type="ORF">ON006_15450</name>
</gene>
<evidence type="ECO:0000313" key="1">
    <source>
        <dbReference type="EMBL" id="WAC15329.1"/>
    </source>
</evidence>